<sequence>MGYQLEIITDTSLMEEQNKVVREGIISFNEPFIGSKPKRFSVYAKDKNQIIGGAIVYAHATSIYIDVLWVDNHYRGSGIGTDLLNAVEQEALKRNISESTLDTFSFQAEEFYLKQGYTHLGTIKDYLEGYDRIYLRKKLR</sequence>
<dbReference type="OrthoDB" id="9787920at2"/>
<dbReference type="PANTHER" id="PTHR43259:SF1">
    <property type="entry name" value="N-ACETYLTRANSFERASE DOMAIN-CONTAINING PROTEIN"/>
    <property type="match status" value="1"/>
</dbReference>
<dbReference type="RefSeq" id="WP_115220332.1">
    <property type="nucleotide sequence ID" value="NZ_CAXYJE010000005.1"/>
</dbReference>
<organism evidence="2 3">
    <name type="scientific">Legionella donaldsonii</name>
    <dbReference type="NCBI Taxonomy" id="45060"/>
    <lineage>
        <taxon>Bacteria</taxon>
        <taxon>Pseudomonadati</taxon>
        <taxon>Pseudomonadota</taxon>
        <taxon>Gammaproteobacteria</taxon>
        <taxon>Legionellales</taxon>
        <taxon>Legionellaceae</taxon>
        <taxon>Legionella</taxon>
    </lineage>
</organism>
<dbReference type="Pfam" id="PF00583">
    <property type="entry name" value="Acetyltransf_1"/>
    <property type="match status" value="1"/>
</dbReference>
<dbReference type="InterPro" id="IPR016181">
    <property type="entry name" value="Acyl_CoA_acyltransferase"/>
</dbReference>
<protein>
    <submittedName>
        <fullName evidence="2">Acetyltransferase</fullName>
    </submittedName>
</protein>
<dbReference type="EMBL" id="UGOA01000001">
    <property type="protein sequence ID" value="STX40764.1"/>
    <property type="molecule type" value="Genomic_DNA"/>
</dbReference>
<evidence type="ECO:0000313" key="2">
    <source>
        <dbReference type="EMBL" id="STX40764.1"/>
    </source>
</evidence>
<reference evidence="2 3" key="1">
    <citation type="submission" date="2018-06" db="EMBL/GenBank/DDBJ databases">
        <authorList>
            <consortium name="Pathogen Informatics"/>
            <person name="Doyle S."/>
        </authorList>
    </citation>
    <scope>NUCLEOTIDE SEQUENCE [LARGE SCALE GENOMIC DNA]</scope>
    <source>
        <strain evidence="2 3">NCTC13292</strain>
    </source>
</reference>
<evidence type="ECO:0000313" key="3">
    <source>
        <dbReference type="Proteomes" id="UP000254677"/>
    </source>
</evidence>
<keyword evidence="2" id="KW-0808">Transferase</keyword>
<dbReference type="InterPro" id="IPR052829">
    <property type="entry name" value="N-acetyltransferase_domain"/>
</dbReference>
<dbReference type="Gene3D" id="3.40.630.30">
    <property type="match status" value="1"/>
</dbReference>
<accession>A0A378IZ57</accession>
<keyword evidence="3" id="KW-1185">Reference proteome</keyword>
<dbReference type="Proteomes" id="UP000254677">
    <property type="component" value="Unassembled WGS sequence"/>
</dbReference>
<proteinExistence type="predicted"/>
<gene>
    <name evidence="2" type="ORF">NCTC13292_00484</name>
</gene>
<dbReference type="PROSITE" id="PS51186">
    <property type="entry name" value="GNAT"/>
    <property type="match status" value="1"/>
</dbReference>
<feature type="domain" description="N-acetyltransferase" evidence="1">
    <location>
        <begin position="1"/>
        <end position="140"/>
    </location>
</feature>
<dbReference type="InterPro" id="IPR000182">
    <property type="entry name" value="GNAT_dom"/>
</dbReference>
<name>A0A378IZ57_9GAMM</name>
<dbReference type="AlphaFoldDB" id="A0A378IZ57"/>
<evidence type="ECO:0000259" key="1">
    <source>
        <dbReference type="PROSITE" id="PS51186"/>
    </source>
</evidence>
<dbReference type="GO" id="GO:0016747">
    <property type="term" value="F:acyltransferase activity, transferring groups other than amino-acyl groups"/>
    <property type="evidence" value="ECO:0007669"/>
    <property type="project" value="InterPro"/>
</dbReference>
<dbReference type="CDD" id="cd04301">
    <property type="entry name" value="NAT_SF"/>
    <property type="match status" value="1"/>
</dbReference>
<dbReference type="PANTHER" id="PTHR43259">
    <property type="entry name" value="SPT10P"/>
    <property type="match status" value="1"/>
</dbReference>
<dbReference type="SUPFAM" id="SSF55729">
    <property type="entry name" value="Acyl-CoA N-acyltransferases (Nat)"/>
    <property type="match status" value="1"/>
</dbReference>